<gene>
    <name evidence="2" type="ORF">SK128_028488</name>
</gene>
<dbReference type="Proteomes" id="UP001381693">
    <property type="component" value="Unassembled WGS sequence"/>
</dbReference>
<proteinExistence type="predicted"/>
<accession>A0AAN8WHB7</accession>
<name>A0AAN8WHB7_HALRR</name>
<evidence type="ECO:0000313" key="3">
    <source>
        <dbReference type="Proteomes" id="UP001381693"/>
    </source>
</evidence>
<dbReference type="EMBL" id="JAXCGZ010019399">
    <property type="protein sequence ID" value="KAK7066147.1"/>
    <property type="molecule type" value="Genomic_DNA"/>
</dbReference>
<dbReference type="AlphaFoldDB" id="A0AAN8WHB7"/>
<evidence type="ECO:0000256" key="1">
    <source>
        <dbReference type="SAM" id="MobiDB-lite"/>
    </source>
</evidence>
<feature type="region of interest" description="Disordered" evidence="1">
    <location>
        <begin position="159"/>
        <end position="185"/>
    </location>
</feature>
<organism evidence="2 3">
    <name type="scientific">Halocaridina rubra</name>
    <name type="common">Hawaiian red shrimp</name>
    <dbReference type="NCBI Taxonomy" id="373956"/>
    <lineage>
        <taxon>Eukaryota</taxon>
        <taxon>Metazoa</taxon>
        <taxon>Ecdysozoa</taxon>
        <taxon>Arthropoda</taxon>
        <taxon>Crustacea</taxon>
        <taxon>Multicrustacea</taxon>
        <taxon>Malacostraca</taxon>
        <taxon>Eumalacostraca</taxon>
        <taxon>Eucarida</taxon>
        <taxon>Decapoda</taxon>
        <taxon>Pleocyemata</taxon>
        <taxon>Caridea</taxon>
        <taxon>Atyoidea</taxon>
        <taxon>Atyidae</taxon>
        <taxon>Halocaridina</taxon>
    </lineage>
</organism>
<keyword evidence="3" id="KW-1185">Reference proteome</keyword>
<sequence>MILAEKRIQFLEDFVNKLDPGGECFLKSGAPQLPENETQNLMKDSGNDYYDQTEWPGIPSDLNPAENNGAILTNRMKSKWIQERHVDRYSRDNLLVSLVQTLIFSWVLVETYQSYQSALDYRTSSTDANSSLEESSSSTYSFNSPGCPIGFIPLTTRGQANETEEEMTEEEEEDELQEEMDTSLSSALVSRLTSNSVILNTEDSDASTQASLLAMELTLEEEEIEGEENPTSFSSSTSALLSSAQDVLINEENKRLSSSTSAASPSASALATSSNINDSIVMLTSSSSSLAASSSDESLNSNSSTFNSEDSTKMKSIKCVAPVESRVKVGEEWRERRSEKGREVLKVNELYKKEKDCEYKASLRNVWNVVKEKVEEGVEEEWGCFKEVCRGSE</sequence>
<feature type="compositionally biased region" description="Low complexity" evidence="1">
    <location>
        <begin position="291"/>
        <end position="304"/>
    </location>
</feature>
<comment type="caution">
    <text evidence="2">The sequence shown here is derived from an EMBL/GenBank/DDBJ whole genome shotgun (WGS) entry which is preliminary data.</text>
</comment>
<reference evidence="2 3" key="1">
    <citation type="submission" date="2023-11" db="EMBL/GenBank/DDBJ databases">
        <title>Halocaridina rubra genome assembly.</title>
        <authorList>
            <person name="Smith C."/>
        </authorList>
    </citation>
    <scope>NUCLEOTIDE SEQUENCE [LARGE SCALE GENOMIC DNA]</scope>
    <source>
        <strain evidence="2">EP-1</strain>
        <tissue evidence="2">Whole</tissue>
    </source>
</reference>
<protein>
    <submittedName>
        <fullName evidence="2">Uncharacterized protein</fullName>
    </submittedName>
</protein>
<evidence type="ECO:0000313" key="2">
    <source>
        <dbReference type="EMBL" id="KAK7066147.1"/>
    </source>
</evidence>
<feature type="region of interest" description="Disordered" evidence="1">
    <location>
        <begin position="291"/>
        <end position="311"/>
    </location>
</feature>
<feature type="compositionally biased region" description="Acidic residues" evidence="1">
    <location>
        <begin position="162"/>
        <end position="181"/>
    </location>
</feature>